<feature type="compositionally biased region" description="Polar residues" evidence="1">
    <location>
        <begin position="26"/>
        <end position="37"/>
    </location>
</feature>
<feature type="region of interest" description="Disordered" evidence="1">
    <location>
        <begin position="1"/>
        <end position="37"/>
    </location>
</feature>
<sequence>MDPELHKERGDSPAESGLDAGRSASGRRNATRASQNRGGFICQGYANKVSRPHLAFLRAKGRPSAEVPEPSSHQVMDGNRSRSVVAEEHGRQLPKETLIGSSRHALPVHQSNSRRRDHRFSKHDYDRSHRHQEVVLNTLQHLITNAYNQTGNTNYPQTTRSLHRDNTIPESPPTLKIRQTRQPPYGYVGREGIHIDSPFMCEYGYNLSVSATVHIVDNAYIG</sequence>
<gene>
    <name evidence="2" type="ORF">DM02DRAFT_664055</name>
</gene>
<feature type="region of interest" description="Disordered" evidence="1">
    <location>
        <begin position="148"/>
        <end position="180"/>
    </location>
</feature>
<name>A0A2V1D012_9PLEO</name>
<dbReference type="EMBL" id="KZ805878">
    <property type="protein sequence ID" value="PVH91377.1"/>
    <property type="molecule type" value="Genomic_DNA"/>
</dbReference>
<proteinExistence type="predicted"/>
<feature type="compositionally biased region" description="Basic and acidic residues" evidence="1">
    <location>
        <begin position="1"/>
        <end position="12"/>
    </location>
</feature>
<evidence type="ECO:0000256" key="1">
    <source>
        <dbReference type="SAM" id="MobiDB-lite"/>
    </source>
</evidence>
<protein>
    <submittedName>
        <fullName evidence="2">Uncharacterized protein</fullName>
    </submittedName>
</protein>
<accession>A0A2V1D012</accession>
<evidence type="ECO:0000313" key="2">
    <source>
        <dbReference type="EMBL" id="PVH91377.1"/>
    </source>
</evidence>
<feature type="compositionally biased region" description="Polar residues" evidence="1">
    <location>
        <begin position="148"/>
        <end position="160"/>
    </location>
</feature>
<dbReference type="OrthoDB" id="25818at2759"/>
<evidence type="ECO:0000313" key="3">
    <source>
        <dbReference type="Proteomes" id="UP000244855"/>
    </source>
</evidence>
<feature type="compositionally biased region" description="Basic residues" evidence="1">
    <location>
        <begin position="112"/>
        <end position="121"/>
    </location>
</feature>
<organism evidence="2 3">
    <name type="scientific">Periconia macrospinosa</name>
    <dbReference type="NCBI Taxonomy" id="97972"/>
    <lineage>
        <taxon>Eukaryota</taxon>
        <taxon>Fungi</taxon>
        <taxon>Dikarya</taxon>
        <taxon>Ascomycota</taxon>
        <taxon>Pezizomycotina</taxon>
        <taxon>Dothideomycetes</taxon>
        <taxon>Pleosporomycetidae</taxon>
        <taxon>Pleosporales</taxon>
        <taxon>Massarineae</taxon>
        <taxon>Periconiaceae</taxon>
        <taxon>Periconia</taxon>
    </lineage>
</organism>
<dbReference type="Proteomes" id="UP000244855">
    <property type="component" value="Unassembled WGS sequence"/>
</dbReference>
<feature type="compositionally biased region" description="Basic and acidic residues" evidence="1">
    <location>
        <begin position="85"/>
        <end position="94"/>
    </location>
</feature>
<reference evidence="2 3" key="1">
    <citation type="journal article" date="2018" name="Sci. Rep.">
        <title>Comparative genomics provides insights into the lifestyle and reveals functional heterogeneity of dark septate endophytic fungi.</title>
        <authorList>
            <person name="Knapp D.G."/>
            <person name="Nemeth J.B."/>
            <person name="Barry K."/>
            <person name="Hainaut M."/>
            <person name="Henrissat B."/>
            <person name="Johnson J."/>
            <person name="Kuo A."/>
            <person name="Lim J.H.P."/>
            <person name="Lipzen A."/>
            <person name="Nolan M."/>
            <person name="Ohm R.A."/>
            <person name="Tamas L."/>
            <person name="Grigoriev I.V."/>
            <person name="Spatafora J.W."/>
            <person name="Nagy L.G."/>
            <person name="Kovacs G.M."/>
        </authorList>
    </citation>
    <scope>NUCLEOTIDE SEQUENCE [LARGE SCALE GENOMIC DNA]</scope>
    <source>
        <strain evidence="2 3">DSE2036</strain>
    </source>
</reference>
<keyword evidence="3" id="KW-1185">Reference proteome</keyword>
<feature type="region of interest" description="Disordered" evidence="1">
    <location>
        <begin position="60"/>
        <end position="128"/>
    </location>
</feature>
<dbReference type="AlphaFoldDB" id="A0A2V1D012"/>